<organism evidence="1 2">
    <name type="scientific">Synaphobranchus kaupii</name>
    <name type="common">Kaup's arrowtooth eel</name>
    <dbReference type="NCBI Taxonomy" id="118154"/>
    <lineage>
        <taxon>Eukaryota</taxon>
        <taxon>Metazoa</taxon>
        <taxon>Chordata</taxon>
        <taxon>Craniata</taxon>
        <taxon>Vertebrata</taxon>
        <taxon>Euteleostomi</taxon>
        <taxon>Actinopterygii</taxon>
        <taxon>Neopterygii</taxon>
        <taxon>Teleostei</taxon>
        <taxon>Anguilliformes</taxon>
        <taxon>Synaphobranchidae</taxon>
        <taxon>Synaphobranchus</taxon>
    </lineage>
</organism>
<reference evidence="1" key="1">
    <citation type="journal article" date="2023" name="Science">
        <title>Genome structures resolve the early diversification of teleost fishes.</title>
        <authorList>
            <person name="Parey E."/>
            <person name="Louis A."/>
            <person name="Montfort J."/>
            <person name="Bouchez O."/>
            <person name="Roques C."/>
            <person name="Iampietro C."/>
            <person name="Lluch J."/>
            <person name="Castinel A."/>
            <person name="Donnadieu C."/>
            <person name="Desvignes T."/>
            <person name="Floi Bucao C."/>
            <person name="Jouanno E."/>
            <person name="Wen M."/>
            <person name="Mejri S."/>
            <person name="Dirks R."/>
            <person name="Jansen H."/>
            <person name="Henkel C."/>
            <person name="Chen W.J."/>
            <person name="Zahm M."/>
            <person name="Cabau C."/>
            <person name="Klopp C."/>
            <person name="Thompson A.W."/>
            <person name="Robinson-Rechavi M."/>
            <person name="Braasch I."/>
            <person name="Lecointre G."/>
            <person name="Bobe J."/>
            <person name="Postlethwait J.H."/>
            <person name="Berthelot C."/>
            <person name="Roest Crollius H."/>
            <person name="Guiguen Y."/>
        </authorList>
    </citation>
    <scope>NUCLEOTIDE SEQUENCE</scope>
    <source>
        <strain evidence="1">WJC10195</strain>
    </source>
</reference>
<accession>A0A9Q1G505</accession>
<gene>
    <name evidence="1" type="ORF">SKAU_G00061690</name>
</gene>
<comment type="caution">
    <text evidence="1">The sequence shown here is derived from an EMBL/GenBank/DDBJ whole genome shotgun (WGS) entry which is preliminary data.</text>
</comment>
<evidence type="ECO:0000313" key="2">
    <source>
        <dbReference type="Proteomes" id="UP001152622"/>
    </source>
</evidence>
<proteinExistence type="predicted"/>
<dbReference type="EMBL" id="JAINUF010000002">
    <property type="protein sequence ID" value="KAJ8375589.1"/>
    <property type="molecule type" value="Genomic_DNA"/>
</dbReference>
<sequence length="77" mass="8147">MEEETSFDAVPSGCLGHMMTAVVMSQCPSSSFSGAAIPVGIDVQVESIDSISEVNMWVSSSLVMRPTRVVSSANFTM</sequence>
<name>A0A9Q1G505_SYNKA</name>
<dbReference type="Proteomes" id="UP001152622">
    <property type="component" value="Chromosome 2"/>
</dbReference>
<dbReference type="AlphaFoldDB" id="A0A9Q1G505"/>
<protein>
    <submittedName>
        <fullName evidence="1">Uncharacterized protein</fullName>
    </submittedName>
</protein>
<evidence type="ECO:0000313" key="1">
    <source>
        <dbReference type="EMBL" id="KAJ8375589.1"/>
    </source>
</evidence>
<keyword evidence="2" id="KW-1185">Reference proteome</keyword>